<proteinExistence type="predicted"/>
<evidence type="ECO:0000313" key="1">
    <source>
        <dbReference type="EMBL" id="MDJ1486282.1"/>
    </source>
</evidence>
<dbReference type="EMBL" id="JASJOS010000033">
    <property type="protein sequence ID" value="MDJ1486282.1"/>
    <property type="molecule type" value="Genomic_DNA"/>
</dbReference>
<name>A0AAE3QVK3_9BACT</name>
<dbReference type="Proteomes" id="UP001241110">
    <property type="component" value="Unassembled WGS sequence"/>
</dbReference>
<sequence>MTSYIELPYLLRQSWPPMGPVWEVSEAARISFYRFMPAADW</sequence>
<accession>A0AAE3QVK3</accession>
<gene>
    <name evidence="1" type="ORF">QNI16_37720</name>
</gene>
<protein>
    <submittedName>
        <fullName evidence="1">Uncharacterized protein</fullName>
    </submittedName>
</protein>
<organism evidence="1 2">
    <name type="scientific">Xanthocytophaga flava</name>
    <dbReference type="NCBI Taxonomy" id="3048013"/>
    <lineage>
        <taxon>Bacteria</taxon>
        <taxon>Pseudomonadati</taxon>
        <taxon>Bacteroidota</taxon>
        <taxon>Cytophagia</taxon>
        <taxon>Cytophagales</taxon>
        <taxon>Rhodocytophagaceae</taxon>
        <taxon>Xanthocytophaga</taxon>
    </lineage>
</organism>
<comment type="caution">
    <text evidence="1">The sequence shown here is derived from an EMBL/GenBank/DDBJ whole genome shotgun (WGS) entry which is preliminary data.</text>
</comment>
<reference evidence="1" key="1">
    <citation type="submission" date="2023-05" db="EMBL/GenBank/DDBJ databases">
        <authorList>
            <person name="Zhang X."/>
        </authorList>
    </citation>
    <scope>NUCLEOTIDE SEQUENCE</scope>
    <source>
        <strain evidence="1">YF14B1</strain>
    </source>
</reference>
<dbReference type="AlphaFoldDB" id="A0AAE3QVK3"/>
<dbReference type="RefSeq" id="WP_313989752.1">
    <property type="nucleotide sequence ID" value="NZ_JASJOS010000033.1"/>
</dbReference>
<evidence type="ECO:0000313" key="2">
    <source>
        <dbReference type="Proteomes" id="UP001241110"/>
    </source>
</evidence>